<evidence type="ECO:0000313" key="1">
    <source>
        <dbReference type="Proteomes" id="UP000235220"/>
    </source>
</evidence>
<gene>
    <name evidence="2" type="primary">LOC109012522</name>
</gene>
<reference evidence="2" key="1">
    <citation type="submission" date="2025-08" db="UniProtKB">
        <authorList>
            <consortium name="RefSeq"/>
        </authorList>
    </citation>
    <scope>IDENTIFICATION</scope>
    <source>
        <tissue evidence="2">Leaves</tissue>
    </source>
</reference>
<dbReference type="RefSeq" id="XP_018849769.1">
    <property type="nucleotide sequence ID" value="XM_018994224.1"/>
</dbReference>
<accession>A0A2I4H0V5</accession>
<keyword evidence="1" id="KW-1185">Reference proteome</keyword>
<dbReference type="Proteomes" id="UP000235220">
    <property type="component" value="Chromosome 16"/>
</dbReference>
<dbReference type="KEGG" id="jre:109012522"/>
<dbReference type="AlphaFoldDB" id="A0A2I4H0V5"/>
<name>A0A2I4H0V5_JUGRE</name>
<dbReference type="PANTHER" id="PTHR33116:SF86">
    <property type="entry name" value="REVERSE TRANSCRIPTASE DOMAIN-CONTAINING PROTEIN"/>
    <property type="match status" value="1"/>
</dbReference>
<protein>
    <submittedName>
        <fullName evidence="2">Uncharacterized protein LOC109012522</fullName>
    </submittedName>
</protein>
<evidence type="ECO:0000313" key="2">
    <source>
        <dbReference type="RefSeq" id="XP_018849769.1"/>
    </source>
</evidence>
<dbReference type="STRING" id="51240.A0A2I4H0V5"/>
<proteinExistence type="predicted"/>
<organism evidence="1 2">
    <name type="scientific">Juglans regia</name>
    <name type="common">English walnut</name>
    <dbReference type="NCBI Taxonomy" id="51240"/>
    <lineage>
        <taxon>Eukaryota</taxon>
        <taxon>Viridiplantae</taxon>
        <taxon>Streptophyta</taxon>
        <taxon>Embryophyta</taxon>
        <taxon>Tracheophyta</taxon>
        <taxon>Spermatophyta</taxon>
        <taxon>Magnoliopsida</taxon>
        <taxon>eudicotyledons</taxon>
        <taxon>Gunneridae</taxon>
        <taxon>Pentapetalae</taxon>
        <taxon>rosids</taxon>
        <taxon>fabids</taxon>
        <taxon>Fagales</taxon>
        <taxon>Juglandaceae</taxon>
        <taxon>Juglans</taxon>
    </lineage>
</organism>
<dbReference type="Gramene" id="Jr16_03120_p1">
    <property type="protein sequence ID" value="cds.Jr16_03120_p1"/>
    <property type="gene ID" value="Jr16_03120"/>
</dbReference>
<dbReference type="PANTHER" id="PTHR33116">
    <property type="entry name" value="REVERSE TRANSCRIPTASE ZINC-BINDING DOMAIN-CONTAINING PROTEIN-RELATED-RELATED"/>
    <property type="match status" value="1"/>
</dbReference>
<sequence>MSRMGFDQQWIELVMKGVESVSQSILVNGIPQPYFKPSRGIRQGDPLSPYIFLFCAEALSSLMCHVELSGAINGVPIKREPILLNGASLFTYWILMKKPLVKDLIKIKHPFNSAETLLKKLKRWCWKLLVLSQSHERYLDLPTLIGRARAKAFRTILDRVKQKISNFKVRYLSQEANEVLLKAVVQALPTYIMSVFKFPISSAKEINRMMQHFWWGQQDQTKKIHWISWDKMVKSKAVGGLGFRELKDFNLALLAKQG</sequence>
<dbReference type="OrthoDB" id="1743609at2759"/>
<dbReference type="GeneID" id="109012522"/>